<name>A0A975BUR8_9BACT</name>
<dbReference type="Proteomes" id="UP000663722">
    <property type="component" value="Chromosome"/>
</dbReference>
<reference evidence="1" key="1">
    <citation type="journal article" date="2021" name="Microb. Physiol.">
        <title>Proteogenomic Insights into the Physiology of Marine, Sulfate-Reducing, Filamentous Desulfonema limicola and Desulfonema magnum.</title>
        <authorList>
            <person name="Schnaars V."/>
            <person name="Wohlbrand L."/>
            <person name="Scheve S."/>
            <person name="Hinrichs C."/>
            <person name="Reinhardt R."/>
            <person name="Rabus R."/>
        </authorList>
    </citation>
    <scope>NUCLEOTIDE SEQUENCE</scope>
    <source>
        <strain evidence="1">4be13</strain>
    </source>
</reference>
<evidence type="ECO:0000313" key="2">
    <source>
        <dbReference type="Proteomes" id="UP000663722"/>
    </source>
</evidence>
<organism evidence="1 2">
    <name type="scientific">Desulfonema magnum</name>
    <dbReference type="NCBI Taxonomy" id="45655"/>
    <lineage>
        <taxon>Bacteria</taxon>
        <taxon>Pseudomonadati</taxon>
        <taxon>Thermodesulfobacteriota</taxon>
        <taxon>Desulfobacteria</taxon>
        <taxon>Desulfobacterales</taxon>
        <taxon>Desulfococcaceae</taxon>
        <taxon>Desulfonema</taxon>
    </lineage>
</organism>
<proteinExistence type="predicted"/>
<protein>
    <submittedName>
        <fullName evidence="1">Uncharacterized protein</fullName>
    </submittedName>
</protein>
<evidence type="ECO:0000313" key="1">
    <source>
        <dbReference type="EMBL" id="QTA92136.1"/>
    </source>
</evidence>
<dbReference type="KEGG" id="dmm:dnm_082120"/>
<dbReference type="EMBL" id="CP061800">
    <property type="protein sequence ID" value="QTA92136.1"/>
    <property type="molecule type" value="Genomic_DNA"/>
</dbReference>
<dbReference type="AlphaFoldDB" id="A0A975BUR8"/>
<accession>A0A975BUR8</accession>
<sequence length="57" mass="6790">MLLWGVKFTDIFFLFQKAFNDLRLKGNQFLEIKRGWKISRGGVGKIYIFLSEFQKIC</sequence>
<gene>
    <name evidence="1" type="ORF">dnm_082120</name>
</gene>
<keyword evidence="2" id="KW-1185">Reference proteome</keyword>